<dbReference type="EMBL" id="JABSTV010000716">
    <property type="protein sequence ID" value="KAH7985792.1"/>
    <property type="molecule type" value="Genomic_DNA"/>
</dbReference>
<dbReference type="PANTHER" id="PTHR10749">
    <property type="entry name" value="PHOSPHORYLASE B KINASE REGULATORY SUBUNIT"/>
    <property type="match status" value="1"/>
</dbReference>
<accession>A0A9D4TCY7</accession>
<dbReference type="VEuPathDB" id="VectorBase:RSAN_027519"/>
<dbReference type="GO" id="GO:0005516">
    <property type="term" value="F:calmodulin binding"/>
    <property type="evidence" value="ECO:0007669"/>
    <property type="project" value="UniProtKB-KW"/>
</dbReference>
<comment type="function">
    <text evidence="3">Phosphorylase b kinase catalyzes the phosphorylation of serine in certain substrates, including troponin I.</text>
</comment>
<gene>
    <name evidence="6" type="ORF">HPB52_025401</name>
</gene>
<evidence type="ECO:0000256" key="1">
    <source>
        <dbReference type="ARBA" id="ARBA00023277"/>
    </source>
</evidence>
<dbReference type="InterPro" id="IPR045583">
    <property type="entry name" value="KPBA/B_C"/>
</dbReference>
<sequence length="485" mass="53744">MGLSGRLSKDVGLVATSKIYQLKDRTCVFTPQNLDSREFYLVNDVDLFSSTLRSDVAMLRANWKVPGRPTMVVTLGPQQIVDGKVPVSLRQTIKKLVGGYVHGTRVCVSRMGEFFSTSCVASLEFLSSYETGEPDIVPAPIRDYVDNETGFSVHSRSPGSPSLPYSDYATPGLLGSPTSGVIRQSRSLTGLDSPGSGMLSISSSQPHSQAPSRMISRRSSSDDVPVRYRAVSELRLEQLLFNLSPYETQSLLLAILSGREQADFRTLSAQDSFVATKHTAVHAFVRGPEMVEGELEVPVDHQPQGQWLRRRRLDGALNRVPVGFYSRVWAILERCPGVWIRGQCLPWALTREMTPGEFKFALRVEEMLNRIPEPEYRQLLVETLMVLSLVVENDTVDKFCEPLDIEMIVRRAHALFIEDQRRCSGDATLCCCVSPPVVPCQVTVGICERFYDSAPSGSFGTMTYIVRALAYALHDLTSATDCTVS</sequence>
<keyword evidence="2 3" id="KW-0636">Prenylation</keyword>
<organism evidence="6 7">
    <name type="scientific">Rhipicephalus sanguineus</name>
    <name type="common">Brown dog tick</name>
    <name type="synonym">Ixodes sanguineus</name>
    <dbReference type="NCBI Taxonomy" id="34632"/>
    <lineage>
        <taxon>Eukaryota</taxon>
        <taxon>Metazoa</taxon>
        <taxon>Ecdysozoa</taxon>
        <taxon>Arthropoda</taxon>
        <taxon>Chelicerata</taxon>
        <taxon>Arachnida</taxon>
        <taxon>Acari</taxon>
        <taxon>Parasitiformes</taxon>
        <taxon>Ixodida</taxon>
        <taxon>Ixodoidea</taxon>
        <taxon>Ixodidae</taxon>
        <taxon>Rhipicephalinae</taxon>
        <taxon>Rhipicephalus</taxon>
        <taxon>Rhipicephalus</taxon>
    </lineage>
</organism>
<feature type="domain" description="Phosphorylase b kinase regulatory subunit alpha/beta C-terminal" evidence="5">
    <location>
        <begin position="240"/>
        <end position="415"/>
    </location>
</feature>
<dbReference type="PANTHER" id="PTHR10749:SF7">
    <property type="entry name" value="PHOSPHORYLASE B KINASE REGULATORY SUBUNIT ALPHA-RELATED"/>
    <property type="match status" value="1"/>
</dbReference>
<reference evidence="6" key="2">
    <citation type="submission" date="2021-09" db="EMBL/GenBank/DDBJ databases">
        <authorList>
            <person name="Jia N."/>
            <person name="Wang J."/>
            <person name="Shi W."/>
            <person name="Du L."/>
            <person name="Sun Y."/>
            <person name="Zhan W."/>
            <person name="Jiang J."/>
            <person name="Wang Q."/>
            <person name="Zhang B."/>
            <person name="Ji P."/>
            <person name="Sakyi L.B."/>
            <person name="Cui X."/>
            <person name="Yuan T."/>
            <person name="Jiang B."/>
            <person name="Yang W."/>
            <person name="Lam T.T.-Y."/>
            <person name="Chang Q."/>
            <person name="Ding S."/>
            <person name="Wang X."/>
            <person name="Zhu J."/>
            <person name="Ruan X."/>
            <person name="Zhao L."/>
            <person name="Wei J."/>
            <person name="Que T."/>
            <person name="Du C."/>
            <person name="Cheng J."/>
            <person name="Dai P."/>
            <person name="Han X."/>
            <person name="Huang E."/>
            <person name="Gao Y."/>
            <person name="Liu J."/>
            <person name="Shao H."/>
            <person name="Ye R."/>
            <person name="Li L."/>
            <person name="Wei W."/>
            <person name="Wang X."/>
            <person name="Wang C."/>
            <person name="Huo Q."/>
            <person name="Li W."/>
            <person name="Guo W."/>
            <person name="Chen H."/>
            <person name="Chen S."/>
            <person name="Zhou L."/>
            <person name="Zhou L."/>
            <person name="Ni X."/>
            <person name="Tian J."/>
            <person name="Zhou Y."/>
            <person name="Sheng Y."/>
            <person name="Liu T."/>
            <person name="Pan Y."/>
            <person name="Xia L."/>
            <person name="Li J."/>
            <person name="Zhao F."/>
            <person name="Cao W."/>
        </authorList>
    </citation>
    <scope>NUCLEOTIDE SEQUENCE</scope>
    <source>
        <strain evidence="6">Rsan-2018</strain>
        <tissue evidence="6">Larvae</tissue>
    </source>
</reference>
<dbReference type="AlphaFoldDB" id="A0A9D4TCY7"/>
<dbReference type="GO" id="GO:0005964">
    <property type="term" value="C:phosphorylase kinase complex"/>
    <property type="evidence" value="ECO:0007669"/>
    <property type="project" value="TreeGrafter"/>
</dbReference>
<keyword evidence="3" id="KW-0321">Glycogen metabolism</keyword>
<evidence type="ECO:0000256" key="4">
    <source>
        <dbReference type="SAM" id="MobiDB-lite"/>
    </source>
</evidence>
<keyword evidence="1 3" id="KW-0119">Carbohydrate metabolism</keyword>
<comment type="PTM">
    <text evidence="2">Although the final Cys may be farnesylated, the terminal tripeptide is probably not removed, and the C-terminus is not methylated.</text>
</comment>
<feature type="region of interest" description="Disordered" evidence="4">
    <location>
        <begin position="192"/>
        <end position="221"/>
    </location>
</feature>
<evidence type="ECO:0000259" key="5">
    <source>
        <dbReference type="Pfam" id="PF19292"/>
    </source>
</evidence>
<evidence type="ECO:0000313" key="7">
    <source>
        <dbReference type="Proteomes" id="UP000821837"/>
    </source>
</evidence>
<keyword evidence="7" id="KW-1185">Reference proteome</keyword>
<dbReference type="Pfam" id="PF19292">
    <property type="entry name" value="KPBB_C"/>
    <property type="match status" value="1"/>
</dbReference>
<evidence type="ECO:0000256" key="3">
    <source>
        <dbReference type="RuleBase" id="RU364123"/>
    </source>
</evidence>
<keyword evidence="3" id="KW-1003">Cell membrane</keyword>
<comment type="similarity">
    <text evidence="3">Belongs to the phosphorylase b kinase regulatory chain family.</text>
</comment>
<reference evidence="6" key="1">
    <citation type="journal article" date="2020" name="Cell">
        <title>Large-Scale Comparative Analyses of Tick Genomes Elucidate Their Genetic Diversity and Vector Capacities.</title>
        <authorList>
            <consortium name="Tick Genome and Microbiome Consortium (TIGMIC)"/>
            <person name="Jia N."/>
            <person name="Wang J."/>
            <person name="Shi W."/>
            <person name="Du L."/>
            <person name="Sun Y."/>
            <person name="Zhan W."/>
            <person name="Jiang J.F."/>
            <person name="Wang Q."/>
            <person name="Zhang B."/>
            <person name="Ji P."/>
            <person name="Bell-Sakyi L."/>
            <person name="Cui X.M."/>
            <person name="Yuan T.T."/>
            <person name="Jiang B.G."/>
            <person name="Yang W.F."/>
            <person name="Lam T.T."/>
            <person name="Chang Q.C."/>
            <person name="Ding S.J."/>
            <person name="Wang X.J."/>
            <person name="Zhu J.G."/>
            <person name="Ruan X.D."/>
            <person name="Zhao L."/>
            <person name="Wei J.T."/>
            <person name="Ye R.Z."/>
            <person name="Que T.C."/>
            <person name="Du C.H."/>
            <person name="Zhou Y.H."/>
            <person name="Cheng J.X."/>
            <person name="Dai P.F."/>
            <person name="Guo W.B."/>
            <person name="Han X.H."/>
            <person name="Huang E.J."/>
            <person name="Li L.F."/>
            <person name="Wei W."/>
            <person name="Gao Y.C."/>
            <person name="Liu J.Z."/>
            <person name="Shao H.Z."/>
            <person name="Wang X."/>
            <person name="Wang C.C."/>
            <person name="Yang T.C."/>
            <person name="Huo Q.B."/>
            <person name="Li W."/>
            <person name="Chen H.Y."/>
            <person name="Chen S.E."/>
            <person name="Zhou L.G."/>
            <person name="Ni X.B."/>
            <person name="Tian J.H."/>
            <person name="Sheng Y."/>
            <person name="Liu T."/>
            <person name="Pan Y.S."/>
            <person name="Xia L.Y."/>
            <person name="Li J."/>
            <person name="Zhao F."/>
            <person name="Cao W.C."/>
        </authorList>
    </citation>
    <scope>NUCLEOTIDE SEQUENCE</scope>
    <source>
        <strain evidence="6">Rsan-2018</strain>
    </source>
</reference>
<name>A0A9D4TCY7_RHISA</name>
<dbReference type="GO" id="GO:0005977">
    <property type="term" value="P:glycogen metabolic process"/>
    <property type="evidence" value="ECO:0007669"/>
    <property type="project" value="UniProtKB-KW"/>
</dbReference>
<feature type="compositionally biased region" description="Polar residues" evidence="4">
    <location>
        <begin position="150"/>
        <end position="160"/>
    </location>
</feature>
<dbReference type="GO" id="GO:0005886">
    <property type="term" value="C:plasma membrane"/>
    <property type="evidence" value="ECO:0007669"/>
    <property type="project" value="UniProtKB-SubCell"/>
</dbReference>
<keyword evidence="3" id="KW-0472">Membrane</keyword>
<proteinExistence type="inferred from homology"/>
<comment type="pathway">
    <text evidence="3">Glycan biosynthesis; glycogen metabolism.</text>
</comment>
<keyword evidence="2 3" id="KW-0449">Lipoprotein</keyword>
<feature type="lipid moiety-binding region" description="S-farnesyl cysteine" evidence="2">
    <location>
        <position position="482"/>
    </location>
</feature>
<keyword evidence="3" id="KW-0112">Calmodulin-binding</keyword>
<evidence type="ECO:0000313" key="6">
    <source>
        <dbReference type="EMBL" id="KAH7985792.1"/>
    </source>
</evidence>
<dbReference type="InterPro" id="IPR008734">
    <property type="entry name" value="PHK_A/B_su"/>
</dbReference>
<comment type="subcellular location">
    <subcellularLocation>
        <location evidence="3">Cell membrane</location>
        <topology evidence="3">Lipid-anchor</topology>
        <orientation evidence="3">Cytoplasmic side</orientation>
    </subcellularLocation>
</comment>
<comment type="caution">
    <text evidence="6">The sequence shown here is derived from an EMBL/GenBank/DDBJ whole genome shotgun (WGS) entry which is preliminary data.</text>
</comment>
<dbReference type="VEuPathDB" id="VectorBase:RSAN_046406"/>
<protein>
    <recommendedName>
        <fullName evidence="3">Phosphorylase b kinase regulatory subunit</fullName>
    </recommendedName>
</protein>
<feature type="region of interest" description="Disordered" evidence="4">
    <location>
        <begin position="150"/>
        <end position="169"/>
    </location>
</feature>
<evidence type="ECO:0000256" key="2">
    <source>
        <dbReference type="PIRSR" id="PIRSR608734-50"/>
    </source>
</evidence>
<dbReference type="Proteomes" id="UP000821837">
    <property type="component" value="Unassembled WGS sequence"/>
</dbReference>
<feature type="compositionally biased region" description="Low complexity" evidence="4">
    <location>
        <begin position="193"/>
        <end position="204"/>
    </location>
</feature>